<gene>
    <name evidence="2" type="ORF">M5D96_013527</name>
</gene>
<feature type="transmembrane region" description="Helical" evidence="1">
    <location>
        <begin position="30"/>
        <end position="46"/>
    </location>
</feature>
<sequence>IIFNLNNIYTRHSRELVFCYFHFELFQSTLYGKYVLAWHFIIIITIRRRHRHRNYNHDHRNDDYIRN</sequence>
<name>A0A9P9YBX2_9MUSC</name>
<keyword evidence="1" id="KW-0812">Transmembrane</keyword>
<keyword evidence="1" id="KW-0472">Membrane</keyword>
<evidence type="ECO:0000313" key="3">
    <source>
        <dbReference type="Proteomes" id="UP001059596"/>
    </source>
</evidence>
<dbReference type="EMBL" id="JAMKOV010000109">
    <property type="protein sequence ID" value="KAI8033704.1"/>
    <property type="molecule type" value="Genomic_DNA"/>
</dbReference>
<dbReference type="AlphaFoldDB" id="A0A9P9YBX2"/>
<evidence type="ECO:0000313" key="2">
    <source>
        <dbReference type="EMBL" id="KAI8033704.1"/>
    </source>
</evidence>
<keyword evidence="1" id="KW-1133">Transmembrane helix</keyword>
<evidence type="ECO:0000256" key="1">
    <source>
        <dbReference type="SAM" id="Phobius"/>
    </source>
</evidence>
<proteinExistence type="predicted"/>
<protein>
    <submittedName>
        <fullName evidence="2">Uncharacterized protein</fullName>
    </submittedName>
</protein>
<dbReference type="Proteomes" id="UP001059596">
    <property type="component" value="Unassembled WGS sequence"/>
</dbReference>
<keyword evidence="3" id="KW-1185">Reference proteome</keyword>
<comment type="caution">
    <text evidence="2">The sequence shown here is derived from an EMBL/GenBank/DDBJ whole genome shotgun (WGS) entry which is preliminary data.</text>
</comment>
<feature type="non-terminal residue" evidence="2">
    <location>
        <position position="1"/>
    </location>
</feature>
<organism evidence="2 3">
    <name type="scientific">Drosophila gunungcola</name>
    <name type="common">fruit fly</name>
    <dbReference type="NCBI Taxonomy" id="103775"/>
    <lineage>
        <taxon>Eukaryota</taxon>
        <taxon>Metazoa</taxon>
        <taxon>Ecdysozoa</taxon>
        <taxon>Arthropoda</taxon>
        <taxon>Hexapoda</taxon>
        <taxon>Insecta</taxon>
        <taxon>Pterygota</taxon>
        <taxon>Neoptera</taxon>
        <taxon>Endopterygota</taxon>
        <taxon>Diptera</taxon>
        <taxon>Brachycera</taxon>
        <taxon>Muscomorpha</taxon>
        <taxon>Ephydroidea</taxon>
        <taxon>Drosophilidae</taxon>
        <taxon>Drosophila</taxon>
        <taxon>Sophophora</taxon>
    </lineage>
</organism>
<reference evidence="2" key="1">
    <citation type="journal article" date="2023" name="Genome Biol. Evol.">
        <title>Long-read-based Genome Assembly of Drosophila gunungcola Reveals Fewer Chemosensory Genes in Flower-breeding Species.</title>
        <authorList>
            <person name="Negi A."/>
            <person name="Liao B.Y."/>
            <person name="Yeh S.D."/>
        </authorList>
    </citation>
    <scope>NUCLEOTIDE SEQUENCE</scope>
    <source>
        <strain evidence="2">Sukarami</strain>
    </source>
</reference>
<accession>A0A9P9YBX2</accession>